<feature type="transmembrane region" description="Helical" evidence="8">
    <location>
        <begin position="183"/>
        <end position="214"/>
    </location>
</feature>
<feature type="transmembrane region" description="Helical" evidence="8">
    <location>
        <begin position="103"/>
        <end position="125"/>
    </location>
</feature>
<feature type="transmembrane region" description="Helical" evidence="8">
    <location>
        <begin position="415"/>
        <end position="434"/>
    </location>
</feature>
<evidence type="ECO:0000313" key="11">
    <source>
        <dbReference type="Proteomes" id="UP000030518"/>
    </source>
</evidence>
<evidence type="ECO:0000313" key="10">
    <source>
        <dbReference type="EMBL" id="KGQ18842.1"/>
    </source>
</evidence>
<dbReference type="PANTHER" id="PTHR33908">
    <property type="entry name" value="MANNOSYLTRANSFERASE YKCB-RELATED"/>
    <property type="match status" value="1"/>
</dbReference>
<name>A0A0A2WJE4_9GAMM</name>
<keyword evidence="6 8" id="KW-1133">Transmembrane helix</keyword>
<evidence type="ECO:0000256" key="2">
    <source>
        <dbReference type="ARBA" id="ARBA00022475"/>
    </source>
</evidence>
<dbReference type="STRING" id="1300345.LF41_376"/>
<dbReference type="PATRIC" id="fig|1300345.3.peg.2050"/>
<keyword evidence="11" id="KW-1185">Reference proteome</keyword>
<evidence type="ECO:0000256" key="4">
    <source>
        <dbReference type="ARBA" id="ARBA00022679"/>
    </source>
</evidence>
<keyword evidence="7 8" id="KW-0472">Membrane</keyword>
<dbReference type="eggNOG" id="COG1807">
    <property type="taxonomic scope" value="Bacteria"/>
</dbReference>
<evidence type="ECO:0000259" key="9">
    <source>
        <dbReference type="Pfam" id="PF13231"/>
    </source>
</evidence>
<comment type="caution">
    <text evidence="10">The sequence shown here is derived from an EMBL/GenBank/DDBJ whole genome shotgun (WGS) entry which is preliminary data.</text>
</comment>
<feature type="transmembrane region" description="Helical" evidence="8">
    <location>
        <begin position="132"/>
        <end position="149"/>
    </location>
</feature>
<keyword evidence="5 8" id="KW-0812">Transmembrane</keyword>
<accession>A0A0A2WJE4</accession>
<dbReference type="PANTHER" id="PTHR33908:SF11">
    <property type="entry name" value="MEMBRANE PROTEIN"/>
    <property type="match status" value="1"/>
</dbReference>
<organism evidence="10 11">
    <name type="scientific">Lysobacter dokdonensis DS-58</name>
    <dbReference type="NCBI Taxonomy" id="1300345"/>
    <lineage>
        <taxon>Bacteria</taxon>
        <taxon>Pseudomonadati</taxon>
        <taxon>Pseudomonadota</taxon>
        <taxon>Gammaproteobacteria</taxon>
        <taxon>Lysobacterales</taxon>
        <taxon>Lysobacteraceae</taxon>
        <taxon>Noviluteimonas</taxon>
    </lineage>
</organism>
<dbReference type="GO" id="GO:0016763">
    <property type="term" value="F:pentosyltransferase activity"/>
    <property type="evidence" value="ECO:0007669"/>
    <property type="project" value="TreeGrafter"/>
</dbReference>
<evidence type="ECO:0000256" key="8">
    <source>
        <dbReference type="SAM" id="Phobius"/>
    </source>
</evidence>
<dbReference type="OrthoDB" id="5724033at2"/>
<gene>
    <name evidence="10" type="ORF">LF41_376</name>
</gene>
<evidence type="ECO:0000256" key="5">
    <source>
        <dbReference type="ARBA" id="ARBA00022692"/>
    </source>
</evidence>
<dbReference type="Proteomes" id="UP000030518">
    <property type="component" value="Unassembled WGS sequence"/>
</dbReference>
<evidence type="ECO:0000256" key="7">
    <source>
        <dbReference type="ARBA" id="ARBA00023136"/>
    </source>
</evidence>
<feature type="transmembrane region" description="Helical" evidence="8">
    <location>
        <begin position="220"/>
        <end position="237"/>
    </location>
</feature>
<feature type="domain" description="Glycosyltransferase RgtA/B/C/D-like" evidence="9">
    <location>
        <begin position="77"/>
        <end position="229"/>
    </location>
</feature>
<evidence type="ECO:0000256" key="1">
    <source>
        <dbReference type="ARBA" id="ARBA00004651"/>
    </source>
</evidence>
<sequence length="454" mass="49505">MEGADAAKRAPRFGLMLALLALLAFALREHYVLSAIVAHPIRGDIREYVAYAWNLAEHGVFGKTPPPMLPVPDDYRSPGYPWLIALAMRVFGQAPAWDLAGPWYPWVLQLQVLLGTATVVMTALLARYWLSATWSIVAGLLLACWPHHVAATNTLLTEVLFGCLLLGGLLAFARAWTTQRMRWFVATGAVFASAALVNPVALLFVPCLAALGAWHRRRRAAVVLLAVFLVPVLALGVRNAGLPDQGSGGDRASLNFVQGSWPDYHAAATRLRSGDPLAIAVTQEIDAEQRTLRDDPIAGLRRIGARMADAPAFYAKWYAGKPWALWGWKIRIGASDIAFLEVQRSPFERMGVLRALRVAYRTLNPLLTTLMLASALVLAWRGLRHAESMPAAATGLLAVYLTAVHVVLQAEPRYAVAYRGIEAVLVVAALAWAAGKVRKRPSLGTLNSTGRKRH</sequence>
<dbReference type="EMBL" id="JRKJ01000016">
    <property type="protein sequence ID" value="KGQ18842.1"/>
    <property type="molecule type" value="Genomic_DNA"/>
</dbReference>
<dbReference type="GO" id="GO:0009103">
    <property type="term" value="P:lipopolysaccharide biosynthetic process"/>
    <property type="evidence" value="ECO:0007669"/>
    <property type="project" value="UniProtKB-ARBA"/>
</dbReference>
<proteinExistence type="predicted"/>
<dbReference type="AlphaFoldDB" id="A0A0A2WJE4"/>
<feature type="transmembrane region" description="Helical" evidence="8">
    <location>
        <begin position="363"/>
        <end position="383"/>
    </location>
</feature>
<dbReference type="InterPro" id="IPR038731">
    <property type="entry name" value="RgtA/B/C-like"/>
</dbReference>
<evidence type="ECO:0000256" key="3">
    <source>
        <dbReference type="ARBA" id="ARBA00022676"/>
    </source>
</evidence>
<keyword evidence="3" id="KW-0328">Glycosyltransferase</keyword>
<keyword evidence="2" id="KW-1003">Cell membrane</keyword>
<dbReference type="GO" id="GO:0005886">
    <property type="term" value="C:plasma membrane"/>
    <property type="evidence" value="ECO:0007669"/>
    <property type="project" value="UniProtKB-SubCell"/>
</dbReference>
<dbReference type="RefSeq" id="WP_036169371.1">
    <property type="nucleotide sequence ID" value="NZ_JRKJ01000016.1"/>
</dbReference>
<protein>
    <submittedName>
        <fullName evidence="10">4-amino-4-deoxy-L-arabinose transferase</fullName>
    </submittedName>
</protein>
<reference evidence="10 11" key="1">
    <citation type="submission" date="2014-09" db="EMBL/GenBank/DDBJ databases">
        <title>Genome sequences of Lysobacter dokdonensis DS-58.</title>
        <authorList>
            <person name="Kim J.F."/>
            <person name="Kwak M.-J."/>
        </authorList>
    </citation>
    <scope>NUCLEOTIDE SEQUENCE [LARGE SCALE GENOMIC DNA]</scope>
    <source>
        <strain evidence="10 11">DS-58</strain>
    </source>
</reference>
<feature type="transmembrane region" description="Helical" evidence="8">
    <location>
        <begin position="155"/>
        <end position="176"/>
    </location>
</feature>
<feature type="transmembrane region" description="Helical" evidence="8">
    <location>
        <begin position="389"/>
        <end position="408"/>
    </location>
</feature>
<dbReference type="Pfam" id="PF13231">
    <property type="entry name" value="PMT_2"/>
    <property type="match status" value="1"/>
</dbReference>
<dbReference type="InterPro" id="IPR050297">
    <property type="entry name" value="LipidA_mod_glycosyltrf_83"/>
</dbReference>
<evidence type="ECO:0000256" key="6">
    <source>
        <dbReference type="ARBA" id="ARBA00022989"/>
    </source>
</evidence>
<comment type="subcellular location">
    <subcellularLocation>
        <location evidence="1">Cell membrane</location>
        <topology evidence="1">Multi-pass membrane protein</topology>
    </subcellularLocation>
</comment>
<keyword evidence="4 10" id="KW-0808">Transferase</keyword>